<dbReference type="Gene3D" id="3.10.450.40">
    <property type="match status" value="1"/>
</dbReference>
<sequence>MNKTLLTAGLLAGLALAHNAIADVDASGKEDVGLADVPADVMAVATAAGPGVTFNEAEFETRNGKAYWDIEGEGPNGEIEFDITQVDGQWAVVETQRDISTTDVPSAVAAALADAATGFVPGRIIESIQADGLVIYEFFGADDNDVKHEVSWNGESANWLEDEWEH</sequence>
<keyword evidence="1" id="KW-0732">Signal</keyword>
<gene>
    <name evidence="2" type="ORF">F3N42_10205</name>
</gene>
<evidence type="ECO:0008006" key="4">
    <source>
        <dbReference type="Google" id="ProtNLM"/>
    </source>
</evidence>
<organism evidence="2 3">
    <name type="scientific">Marinihelvus fidelis</name>
    <dbReference type="NCBI Taxonomy" id="2613842"/>
    <lineage>
        <taxon>Bacteria</taxon>
        <taxon>Pseudomonadati</taxon>
        <taxon>Pseudomonadota</taxon>
        <taxon>Gammaproteobacteria</taxon>
        <taxon>Chromatiales</taxon>
        <taxon>Wenzhouxiangellaceae</taxon>
        <taxon>Marinihelvus</taxon>
    </lineage>
</organism>
<evidence type="ECO:0000313" key="2">
    <source>
        <dbReference type="EMBL" id="KAA9131675.1"/>
    </source>
</evidence>
<protein>
    <recommendedName>
        <fullName evidence="4">PepSY domain-containing protein</fullName>
    </recommendedName>
</protein>
<keyword evidence="3" id="KW-1185">Reference proteome</keyword>
<reference evidence="2 3" key="1">
    <citation type="submission" date="2019-09" db="EMBL/GenBank/DDBJ databases">
        <title>Wenzhouxiangella sp. Genome sequencing and assembly.</title>
        <authorList>
            <person name="Zhang R."/>
        </authorList>
    </citation>
    <scope>NUCLEOTIDE SEQUENCE [LARGE SCALE GENOMIC DNA]</scope>
    <source>
        <strain evidence="2 3">W260</strain>
    </source>
</reference>
<evidence type="ECO:0000313" key="3">
    <source>
        <dbReference type="Proteomes" id="UP000325372"/>
    </source>
</evidence>
<comment type="caution">
    <text evidence="2">The sequence shown here is derived from an EMBL/GenBank/DDBJ whole genome shotgun (WGS) entry which is preliminary data.</text>
</comment>
<accession>A0A5N0T9H3</accession>
<feature type="signal peptide" evidence="1">
    <location>
        <begin position="1"/>
        <end position="22"/>
    </location>
</feature>
<dbReference type="Proteomes" id="UP000325372">
    <property type="component" value="Unassembled WGS sequence"/>
</dbReference>
<dbReference type="RefSeq" id="WP_150864351.1">
    <property type="nucleotide sequence ID" value="NZ_VYXP01000005.1"/>
</dbReference>
<dbReference type="EMBL" id="VYXP01000005">
    <property type="protein sequence ID" value="KAA9131675.1"/>
    <property type="molecule type" value="Genomic_DNA"/>
</dbReference>
<name>A0A5N0T9H3_9GAMM</name>
<feature type="chain" id="PRO_5024417409" description="PepSY domain-containing protein" evidence="1">
    <location>
        <begin position="23"/>
        <end position="166"/>
    </location>
</feature>
<dbReference type="SUPFAM" id="SSF160574">
    <property type="entry name" value="BT0923-like"/>
    <property type="match status" value="1"/>
</dbReference>
<dbReference type="AlphaFoldDB" id="A0A5N0T9H3"/>
<proteinExistence type="predicted"/>
<evidence type="ECO:0000256" key="1">
    <source>
        <dbReference type="SAM" id="SignalP"/>
    </source>
</evidence>